<name>A0A023FUW4_AMBCJ</name>
<comment type="function">
    <text evidence="6">Salivary chemokine-binding protein which binds to host chemokines.</text>
</comment>
<dbReference type="Pfam" id="PF19429">
    <property type="entry name" value="EVA_Class_A"/>
    <property type="match status" value="1"/>
</dbReference>
<evidence type="ECO:0000256" key="2">
    <source>
        <dbReference type="ARBA" id="ARBA00022525"/>
    </source>
</evidence>
<evidence type="ECO:0000313" key="8">
    <source>
        <dbReference type="EMBL" id="JAC24473.1"/>
    </source>
</evidence>
<feature type="chain" id="PRO_5001517649" description="Evasin" evidence="7">
    <location>
        <begin position="27"/>
        <end position="146"/>
    </location>
</feature>
<keyword evidence="4 6" id="KW-1015">Disulfide bond</keyword>
<protein>
    <recommendedName>
        <fullName evidence="6">Evasin</fullName>
    </recommendedName>
</protein>
<reference evidence="8" key="1">
    <citation type="submission" date="2014-03" db="EMBL/GenBank/DDBJ databases">
        <title>The sialotranscriptome of Amblyomma triste, Amblyomma parvum and Amblyomma cajennense ticks, uncovered by 454-based RNA-seq.</title>
        <authorList>
            <person name="Garcia G.R."/>
            <person name="Gardinassi L.G."/>
            <person name="Ribeiro J.M."/>
            <person name="Anatriello E."/>
            <person name="Ferreira B.R."/>
            <person name="Moreira H.N."/>
            <person name="Mafra C."/>
            <person name="Olegario M.M."/>
            <person name="Szabo P.J."/>
            <person name="Miranda-Santos I.K."/>
            <person name="Maruyama S.R."/>
        </authorList>
    </citation>
    <scope>NUCLEOTIDE SEQUENCE</scope>
    <source>
        <strain evidence="8">Uberlandia</strain>
        <tissue evidence="8">Salivary glands</tissue>
    </source>
</reference>
<evidence type="ECO:0000256" key="5">
    <source>
        <dbReference type="ARBA" id="ARBA00023180"/>
    </source>
</evidence>
<proteinExistence type="evidence at transcript level"/>
<dbReference type="InterPro" id="IPR045797">
    <property type="entry name" value="EVA_Class_A"/>
</dbReference>
<keyword evidence="2 6" id="KW-0964">Secreted</keyword>
<evidence type="ECO:0000256" key="1">
    <source>
        <dbReference type="ARBA" id="ARBA00004613"/>
    </source>
</evidence>
<dbReference type="AlphaFoldDB" id="A0A023FUW4"/>
<evidence type="ECO:0000256" key="7">
    <source>
        <dbReference type="SAM" id="SignalP"/>
    </source>
</evidence>
<evidence type="ECO:0000256" key="6">
    <source>
        <dbReference type="RuleBase" id="RU369006"/>
    </source>
</evidence>
<comment type="subcellular location">
    <subcellularLocation>
        <location evidence="1 6">Secreted</location>
    </subcellularLocation>
</comment>
<dbReference type="Gene3D" id="2.30.130.100">
    <property type="match status" value="1"/>
</dbReference>
<organism evidence="8">
    <name type="scientific">Amblyomma cajennense</name>
    <name type="common">Cayenne tick</name>
    <name type="synonym">Acarus cajennensis</name>
    <dbReference type="NCBI Taxonomy" id="34607"/>
    <lineage>
        <taxon>Eukaryota</taxon>
        <taxon>Metazoa</taxon>
        <taxon>Ecdysozoa</taxon>
        <taxon>Arthropoda</taxon>
        <taxon>Chelicerata</taxon>
        <taxon>Arachnida</taxon>
        <taxon>Acari</taxon>
        <taxon>Parasitiformes</taxon>
        <taxon>Ixodida</taxon>
        <taxon>Ixodoidea</taxon>
        <taxon>Ixodidae</taxon>
        <taxon>Amblyomminae</taxon>
        <taxon>Amblyomma</taxon>
    </lineage>
</organism>
<evidence type="ECO:0000256" key="3">
    <source>
        <dbReference type="ARBA" id="ARBA00022729"/>
    </source>
</evidence>
<accession>A0A023FUW4</accession>
<feature type="signal peptide" evidence="7">
    <location>
        <begin position="1"/>
        <end position="26"/>
    </location>
</feature>
<evidence type="ECO:0000256" key="4">
    <source>
        <dbReference type="ARBA" id="ARBA00023157"/>
    </source>
</evidence>
<dbReference type="GO" id="GO:0019957">
    <property type="term" value="F:C-C chemokine binding"/>
    <property type="evidence" value="ECO:0007669"/>
    <property type="project" value="InterPro"/>
</dbReference>
<dbReference type="GO" id="GO:0005576">
    <property type="term" value="C:extracellular region"/>
    <property type="evidence" value="ECO:0007669"/>
    <property type="project" value="UniProtKB-SubCell"/>
</dbReference>
<dbReference type="EMBL" id="GBBK01000009">
    <property type="protein sequence ID" value="JAC24473.1"/>
    <property type="molecule type" value="mRNA"/>
</dbReference>
<sequence length="146" mass="16032">GQRTALGGGMAFLWIFALAIVAVATAEEAPGLAPGCGEPEPTPPKPRKYGVVTNVNLCKSRILKTNGLELPAWCKVRCPKNETHEVSNGMPCLLFSNKTFLLERKDEAQPKYTCRVGLCFNGRCKPKHRLHEVPCTVPADRNDRSE</sequence>
<keyword evidence="3 6" id="KW-0732">Signal</keyword>
<feature type="non-terminal residue" evidence="8">
    <location>
        <position position="1"/>
    </location>
</feature>
<keyword evidence="5 6" id="KW-0325">Glycoprotein</keyword>